<dbReference type="Pfam" id="PF00035">
    <property type="entry name" value="dsrm"/>
    <property type="match status" value="2"/>
</dbReference>
<evidence type="ECO:0000256" key="6">
    <source>
        <dbReference type="ARBA" id="ARBA00022801"/>
    </source>
</evidence>
<dbReference type="Pfam" id="PF00636">
    <property type="entry name" value="Ribonuclease_3"/>
    <property type="match status" value="2"/>
</dbReference>
<comment type="cofactor">
    <cofactor evidence="2">
        <name>Mg(2+)</name>
        <dbReference type="ChEBI" id="CHEBI:18420"/>
    </cofactor>
</comment>
<keyword evidence="5" id="KW-0255">Endonuclease</keyword>
<protein>
    <submittedName>
        <fullName evidence="12">Ribonuclease III domain</fullName>
    </submittedName>
</protein>
<dbReference type="OMA" id="KHGFHHY"/>
<evidence type="ECO:0000313" key="12">
    <source>
        <dbReference type="EMBL" id="OVA09752.1"/>
    </source>
</evidence>
<evidence type="ECO:0000256" key="5">
    <source>
        <dbReference type="ARBA" id="ARBA00022759"/>
    </source>
</evidence>
<dbReference type="CDD" id="cd00593">
    <property type="entry name" value="RIBOc"/>
    <property type="match status" value="2"/>
</dbReference>
<evidence type="ECO:0000256" key="7">
    <source>
        <dbReference type="ARBA" id="ARBA00022842"/>
    </source>
</evidence>
<dbReference type="PANTHER" id="PTHR14950">
    <property type="entry name" value="DICER-RELATED"/>
    <property type="match status" value="1"/>
</dbReference>
<sequence>MGVLKEDEEVVSLPSGCCFLQDQLQVIEKHNNSPPNLDGVEEILGYKFSNRSLLEEAFIHPSCYNFRVGTMNSCHVSYERLEFVGAAVLNMVIAKEMFSLYPDFAPGHLTLLRAANIHHEKLARVAIKHGFHHYLHYKITNFDKQIQEFSKAILEYPVHSNGLIKAPKFLAHVVGATVGAIFIDTKSSFDTTWKIIKELLKPIIDHETLEVHPMTELQELCQKYKLKLQIIKDSTSNKENTMKVDVQVNEKVVGTGTHRSKKEIAQNRAAKDAILKLKAGALKDFVHLEVLDQKMEVIMKEEEEEEEENDSLLFETESARNLNEVEDVLGYKFIDKRLLEEAFTHRTYYENQDIMNSCIMSYERLEFVGDAVLSTLIANEMYSLYPELPPGKLSRLMAANVDNEKLARVAIKHGFHHYLRYKATRVEEQIQEFSVAIMEYPVHSNRLIEVPKSLADVVEAIIGAIFIDSNSSLDTVWKIIRELLKPMIGPETLEMHPMTELLELCQKNKLELQINKDLWDKKENKGRVDVLVDDKLVGTGTHVIKKEIAQNRAAKAALNNLKSKLAAKNVTE</sequence>
<evidence type="ECO:0000256" key="2">
    <source>
        <dbReference type="ARBA" id="ARBA00001946"/>
    </source>
</evidence>
<gene>
    <name evidence="12" type="ORF">BVC80_9101g297</name>
</gene>
<keyword evidence="6" id="KW-0378">Hydrolase</keyword>
<dbReference type="PROSITE" id="PS50137">
    <property type="entry name" value="DS_RBD"/>
    <property type="match status" value="1"/>
</dbReference>
<comment type="caution">
    <text evidence="12">The sequence shown here is derived from an EMBL/GenBank/DDBJ whole genome shotgun (WGS) entry which is preliminary data.</text>
</comment>
<keyword evidence="8 9" id="KW-0694">RNA-binding</keyword>
<organism evidence="12 13">
    <name type="scientific">Macleaya cordata</name>
    <name type="common">Five-seeded plume-poppy</name>
    <name type="synonym">Bocconia cordata</name>
    <dbReference type="NCBI Taxonomy" id="56857"/>
    <lineage>
        <taxon>Eukaryota</taxon>
        <taxon>Viridiplantae</taxon>
        <taxon>Streptophyta</taxon>
        <taxon>Embryophyta</taxon>
        <taxon>Tracheophyta</taxon>
        <taxon>Spermatophyta</taxon>
        <taxon>Magnoliopsida</taxon>
        <taxon>Ranunculales</taxon>
        <taxon>Papaveraceae</taxon>
        <taxon>Papaveroideae</taxon>
        <taxon>Macleaya</taxon>
    </lineage>
</organism>
<dbReference type="InterPro" id="IPR000999">
    <property type="entry name" value="RNase_III_dom"/>
</dbReference>
<accession>A0A200QH20</accession>
<comment type="cofactor">
    <cofactor evidence="1">
        <name>Mn(2+)</name>
        <dbReference type="ChEBI" id="CHEBI:29035"/>
    </cofactor>
</comment>
<feature type="domain" description="RNase III" evidence="11">
    <location>
        <begin position="322"/>
        <end position="470"/>
    </location>
</feature>
<evidence type="ECO:0000256" key="3">
    <source>
        <dbReference type="ARBA" id="ARBA00022722"/>
    </source>
</evidence>
<evidence type="ECO:0000256" key="9">
    <source>
        <dbReference type="PROSITE-ProRule" id="PRU00266"/>
    </source>
</evidence>
<dbReference type="GO" id="GO:0005737">
    <property type="term" value="C:cytoplasm"/>
    <property type="evidence" value="ECO:0007669"/>
    <property type="project" value="TreeGrafter"/>
</dbReference>
<proteinExistence type="predicted"/>
<dbReference type="FunFam" id="1.10.1520.10:FF:000004">
    <property type="entry name" value="Endoribonuclease dicer-like 1"/>
    <property type="match status" value="2"/>
</dbReference>
<dbReference type="GO" id="GO:0046872">
    <property type="term" value="F:metal ion binding"/>
    <property type="evidence" value="ECO:0007669"/>
    <property type="project" value="UniProtKB-KW"/>
</dbReference>
<evidence type="ECO:0000259" key="10">
    <source>
        <dbReference type="PROSITE" id="PS50137"/>
    </source>
</evidence>
<evidence type="ECO:0000256" key="8">
    <source>
        <dbReference type="ARBA" id="ARBA00022884"/>
    </source>
</evidence>
<dbReference type="SMART" id="SM00535">
    <property type="entry name" value="RIBOc"/>
    <property type="match status" value="2"/>
</dbReference>
<dbReference type="EMBL" id="MVGT01002051">
    <property type="protein sequence ID" value="OVA09752.1"/>
    <property type="molecule type" value="Genomic_DNA"/>
</dbReference>
<dbReference type="SUPFAM" id="SSF69065">
    <property type="entry name" value="RNase III domain-like"/>
    <property type="match status" value="2"/>
</dbReference>
<dbReference type="SUPFAM" id="SSF54768">
    <property type="entry name" value="dsRNA-binding domain-like"/>
    <property type="match status" value="2"/>
</dbReference>
<evidence type="ECO:0000259" key="11">
    <source>
        <dbReference type="PROSITE" id="PS50142"/>
    </source>
</evidence>
<keyword evidence="4" id="KW-0479">Metal-binding</keyword>
<evidence type="ECO:0000256" key="4">
    <source>
        <dbReference type="ARBA" id="ARBA00022723"/>
    </source>
</evidence>
<dbReference type="STRING" id="56857.A0A200QH20"/>
<dbReference type="AlphaFoldDB" id="A0A200QH20"/>
<dbReference type="PANTHER" id="PTHR14950:SF54">
    <property type="entry name" value="RNASE II-LIKE 1"/>
    <property type="match status" value="1"/>
</dbReference>
<feature type="domain" description="RNase III" evidence="11">
    <location>
        <begin position="37"/>
        <end position="186"/>
    </location>
</feature>
<dbReference type="GO" id="GO:0005634">
    <property type="term" value="C:nucleus"/>
    <property type="evidence" value="ECO:0007669"/>
    <property type="project" value="TreeGrafter"/>
</dbReference>
<keyword evidence="7" id="KW-0460">Magnesium</keyword>
<dbReference type="GO" id="GO:0030422">
    <property type="term" value="P:siRNA processing"/>
    <property type="evidence" value="ECO:0007669"/>
    <property type="project" value="TreeGrafter"/>
</dbReference>
<dbReference type="InterPro" id="IPR036389">
    <property type="entry name" value="RNase_III_sf"/>
</dbReference>
<dbReference type="InParanoid" id="A0A200QH20"/>
<dbReference type="CDD" id="cd10845">
    <property type="entry name" value="DSRM_RNAse_III_family"/>
    <property type="match status" value="1"/>
</dbReference>
<dbReference type="PROSITE" id="PS00517">
    <property type="entry name" value="RNASE_3_1"/>
    <property type="match status" value="1"/>
</dbReference>
<dbReference type="Gene3D" id="3.30.160.20">
    <property type="match status" value="2"/>
</dbReference>
<name>A0A200QH20_MACCD</name>
<dbReference type="GO" id="GO:0004525">
    <property type="term" value="F:ribonuclease III activity"/>
    <property type="evidence" value="ECO:0007669"/>
    <property type="project" value="InterPro"/>
</dbReference>
<dbReference type="InterPro" id="IPR014720">
    <property type="entry name" value="dsRBD_dom"/>
</dbReference>
<feature type="domain" description="DRBM" evidence="10">
    <location>
        <begin position="212"/>
        <end position="279"/>
    </location>
</feature>
<keyword evidence="3" id="KW-0540">Nuclease</keyword>
<evidence type="ECO:0000313" key="13">
    <source>
        <dbReference type="Proteomes" id="UP000195402"/>
    </source>
</evidence>
<dbReference type="PROSITE" id="PS50142">
    <property type="entry name" value="RNASE_3_2"/>
    <property type="match status" value="2"/>
</dbReference>
<dbReference type="Gene3D" id="1.10.1520.10">
    <property type="entry name" value="Ribonuclease III domain"/>
    <property type="match status" value="2"/>
</dbReference>
<dbReference type="SMART" id="SM00358">
    <property type="entry name" value="DSRM"/>
    <property type="match status" value="2"/>
</dbReference>
<dbReference type="OrthoDB" id="416741at2759"/>
<dbReference type="Proteomes" id="UP000195402">
    <property type="component" value="Unassembled WGS sequence"/>
</dbReference>
<keyword evidence="13" id="KW-1185">Reference proteome</keyword>
<reference evidence="12 13" key="1">
    <citation type="journal article" date="2017" name="Mol. Plant">
        <title>The Genome of Medicinal Plant Macleaya cordata Provides New Insights into Benzylisoquinoline Alkaloids Metabolism.</title>
        <authorList>
            <person name="Liu X."/>
            <person name="Liu Y."/>
            <person name="Huang P."/>
            <person name="Ma Y."/>
            <person name="Qing Z."/>
            <person name="Tang Q."/>
            <person name="Cao H."/>
            <person name="Cheng P."/>
            <person name="Zheng Y."/>
            <person name="Yuan Z."/>
            <person name="Zhou Y."/>
            <person name="Liu J."/>
            <person name="Tang Z."/>
            <person name="Zhuo Y."/>
            <person name="Zhang Y."/>
            <person name="Yu L."/>
            <person name="Huang J."/>
            <person name="Yang P."/>
            <person name="Peng Q."/>
            <person name="Zhang J."/>
            <person name="Jiang W."/>
            <person name="Zhang Z."/>
            <person name="Lin K."/>
            <person name="Ro D.K."/>
            <person name="Chen X."/>
            <person name="Xiong X."/>
            <person name="Shang Y."/>
            <person name="Huang S."/>
            <person name="Zeng J."/>
        </authorList>
    </citation>
    <scope>NUCLEOTIDE SEQUENCE [LARGE SCALE GENOMIC DNA]</scope>
    <source>
        <strain evidence="13">cv. BLH2017</strain>
        <tissue evidence="12">Root</tissue>
    </source>
</reference>
<evidence type="ECO:0000256" key="1">
    <source>
        <dbReference type="ARBA" id="ARBA00001936"/>
    </source>
</evidence>
<dbReference type="GO" id="GO:0003723">
    <property type="term" value="F:RNA binding"/>
    <property type="evidence" value="ECO:0007669"/>
    <property type="project" value="UniProtKB-UniRule"/>
</dbReference>